<gene>
    <name evidence="1" type="ORF">I5803_20535</name>
</gene>
<proteinExistence type="predicted"/>
<comment type="caution">
    <text evidence="1">The sequence shown here is derived from an EMBL/GenBank/DDBJ whole genome shotgun (WGS) entry which is preliminary data.</text>
</comment>
<dbReference type="Proteomes" id="UP000651050">
    <property type="component" value="Unassembled WGS sequence"/>
</dbReference>
<evidence type="ECO:0000313" key="1">
    <source>
        <dbReference type="EMBL" id="MBG9390429.1"/>
    </source>
</evidence>
<evidence type="ECO:0000313" key="2">
    <source>
        <dbReference type="Proteomes" id="UP000651050"/>
    </source>
</evidence>
<accession>A0A931H821</accession>
<keyword evidence="2" id="KW-1185">Reference proteome</keyword>
<sequence>MLAFFLLASSSVWALPEGRRACTLGYVNSIFTPSQWPDRSLEQLAHGQLGVIDPRFDHFYLFLAYRRVTGKPVTLADLDRLRQFDPCWDDGSSGFHGKEWASSSVMQAARREWFSARSASGLPAVRPGAGARPVSSVMGYAESALPNCNPSAFRTAARTLRDRMAAHGAGAWVGVWAEGQDRVMQLCFDASGELPGEASPDAPSWLQADRRYQIAAAHFYAGHHDDAARLFTEIGADASSPWRSLGHYLAARARMRQAGAAETDAQRVVFWRQARELLEAPAAGAGDPSVQPDIARMLQRVRLKLEPARVFSEIDARLGARGLPVDVGQDVRDFDAARAGSARFDAADPGFAAWLRALRSDGVAADADIATASRAAFVAWLAAAKRDDPRLAQLLERAAGVPRSAPEYQTVQLHRIRLLPDARRAWRIAQEFLALSAGELNEQDRNRVKSAALTLAPTARDLASLAYREPIAHPEVEALRTNPRVIVPVLDTAGGELLNRALPLDTLYAIQSSPVTPPRLRRELLGVVWTRAFVLERWDLLQKLQAGMRAYLPPASAVLMQKAVAAEPTERRARAALFLLRHPGIVGSVATEVAYSEGLEALAMPNMHRVLFEAGSRENWWCSLPQGRYSQEAPTPVAPPLPAFLGDRERRQWRKEYDVLLATPNGTEFLAALLLPWAKAHPRDADLPPALRMVVRSARGGCITPRTRTMGRDAFRHLHRHFPGREETLQTPSWG</sequence>
<name>A0A931H821_9BURK</name>
<dbReference type="EMBL" id="JADWYS010000001">
    <property type="protein sequence ID" value="MBG9390429.1"/>
    <property type="molecule type" value="Genomic_DNA"/>
</dbReference>
<dbReference type="RefSeq" id="WP_196988168.1">
    <property type="nucleotide sequence ID" value="NZ_JADWYS010000001.1"/>
</dbReference>
<organism evidence="1 2">
    <name type="scientific">Caenimonas aquaedulcis</name>
    <dbReference type="NCBI Taxonomy" id="2793270"/>
    <lineage>
        <taxon>Bacteria</taxon>
        <taxon>Pseudomonadati</taxon>
        <taxon>Pseudomonadota</taxon>
        <taxon>Betaproteobacteria</taxon>
        <taxon>Burkholderiales</taxon>
        <taxon>Comamonadaceae</taxon>
        <taxon>Caenimonas</taxon>
    </lineage>
</organism>
<protein>
    <submittedName>
        <fullName evidence="1">Uncharacterized protein</fullName>
    </submittedName>
</protein>
<reference evidence="1" key="1">
    <citation type="submission" date="2020-11" db="EMBL/GenBank/DDBJ databases">
        <title>Bacterial whole genome sequence for Caenimonas sp. DR4.4.</title>
        <authorList>
            <person name="Le V."/>
            <person name="Ko S.-R."/>
            <person name="Ahn C.-Y."/>
            <person name="Oh H.-M."/>
        </authorList>
    </citation>
    <scope>NUCLEOTIDE SEQUENCE</scope>
    <source>
        <strain evidence="1">DR4.4</strain>
    </source>
</reference>
<dbReference type="AlphaFoldDB" id="A0A931H821"/>